<dbReference type="AlphaFoldDB" id="A0A8S9GV53"/>
<dbReference type="EMBL" id="QGKY02001925">
    <property type="protein sequence ID" value="KAF2548584.1"/>
    <property type="molecule type" value="Genomic_DNA"/>
</dbReference>
<accession>A0A8S9GV53</accession>
<evidence type="ECO:0000313" key="1">
    <source>
        <dbReference type="EMBL" id="KAF2548584.1"/>
    </source>
</evidence>
<organism evidence="1">
    <name type="scientific">Brassica cretica</name>
    <name type="common">Mustard</name>
    <dbReference type="NCBI Taxonomy" id="69181"/>
    <lineage>
        <taxon>Eukaryota</taxon>
        <taxon>Viridiplantae</taxon>
        <taxon>Streptophyta</taxon>
        <taxon>Embryophyta</taxon>
        <taxon>Tracheophyta</taxon>
        <taxon>Spermatophyta</taxon>
        <taxon>Magnoliopsida</taxon>
        <taxon>eudicotyledons</taxon>
        <taxon>Gunneridae</taxon>
        <taxon>Pentapetalae</taxon>
        <taxon>rosids</taxon>
        <taxon>malvids</taxon>
        <taxon>Brassicales</taxon>
        <taxon>Brassicaceae</taxon>
        <taxon>Brassiceae</taxon>
        <taxon>Brassica</taxon>
    </lineage>
</organism>
<comment type="caution">
    <text evidence="1">The sequence shown here is derived from an EMBL/GenBank/DDBJ whole genome shotgun (WGS) entry which is preliminary data.</text>
</comment>
<name>A0A8S9GV53_BRACR</name>
<sequence length="166" mass="18817">MSLLRQVLQALLQHDPRTPPRASLSLSIRSASVSLSLYRRPHSYLIVILHVPETLVSKATFINLLLKFIPLSISPRYFLALQVYTTPAQHLDSTWSSPFNPTSTSAITSVTTSVQTSYIFTSQFPPSKERERDDVVTCTKNKITKPESCNPYNFHKNNLKNKEIKL</sequence>
<proteinExistence type="predicted"/>
<protein>
    <submittedName>
        <fullName evidence="1">Uncharacterized protein</fullName>
    </submittedName>
</protein>
<reference evidence="1" key="1">
    <citation type="submission" date="2019-12" db="EMBL/GenBank/DDBJ databases">
        <title>Genome sequencing and annotation of Brassica cretica.</title>
        <authorList>
            <person name="Studholme D.J."/>
            <person name="Sarris P.F."/>
        </authorList>
    </citation>
    <scope>NUCLEOTIDE SEQUENCE</scope>
    <source>
        <strain evidence="1">PFS-102/07</strain>
        <tissue evidence="1">Leaf</tissue>
    </source>
</reference>
<gene>
    <name evidence="1" type="ORF">F2Q70_00020065</name>
</gene>